<reference evidence="1 2" key="1">
    <citation type="submission" date="2023-01" db="EMBL/GenBank/DDBJ databases">
        <authorList>
            <person name="Kreplak J."/>
        </authorList>
    </citation>
    <scope>NUCLEOTIDE SEQUENCE [LARGE SCALE GENOMIC DNA]</scope>
</reference>
<proteinExistence type="predicted"/>
<keyword evidence="2" id="KW-1185">Reference proteome</keyword>
<sequence>MSTTLFSEAPLVVKMDTVFVCIKLFLKGTSCGRHGLRAQHLLDAMCGKGFFVSRDLLCTITQVVNLWLGGRCPVNLAEFVVSTPLTLLLKPNGGIRPIVMGSILRQLVSKIVMKGVGEDVA</sequence>
<dbReference type="EMBL" id="OX451740">
    <property type="protein sequence ID" value="CAI8615225.1"/>
    <property type="molecule type" value="Genomic_DNA"/>
</dbReference>
<organism evidence="1 2">
    <name type="scientific">Vicia faba</name>
    <name type="common">Broad bean</name>
    <name type="synonym">Faba vulgaris</name>
    <dbReference type="NCBI Taxonomy" id="3906"/>
    <lineage>
        <taxon>Eukaryota</taxon>
        <taxon>Viridiplantae</taxon>
        <taxon>Streptophyta</taxon>
        <taxon>Embryophyta</taxon>
        <taxon>Tracheophyta</taxon>
        <taxon>Spermatophyta</taxon>
        <taxon>Magnoliopsida</taxon>
        <taxon>eudicotyledons</taxon>
        <taxon>Gunneridae</taxon>
        <taxon>Pentapetalae</taxon>
        <taxon>rosids</taxon>
        <taxon>fabids</taxon>
        <taxon>Fabales</taxon>
        <taxon>Fabaceae</taxon>
        <taxon>Papilionoideae</taxon>
        <taxon>50 kb inversion clade</taxon>
        <taxon>NPAAA clade</taxon>
        <taxon>Hologalegina</taxon>
        <taxon>IRL clade</taxon>
        <taxon>Fabeae</taxon>
        <taxon>Vicia</taxon>
    </lineage>
</organism>
<dbReference type="AlphaFoldDB" id="A0AAV1B1X6"/>
<dbReference type="Proteomes" id="UP001157006">
    <property type="component" value="Chromosome 5"/>
</dbReference>
<accession>A0AAV1B1X6</accession>
<evidence type="ECO:0000313" key="2">
    <source>
        <dbReference type="Proteomes" id="UP001157006"/>
    </source>
</evidence>
<gene>
    <name evidence="1" type="ORF">VFH_V168440</name>
</gene>
<name>A0AAV1B1X6_VICFA</name>
<evidence type="ECO:0000313" key="1">
    <source>
        <dbReference type="EMBL" id="CAI8615225.1"/>
    </source>
</evidence>
<protein>
    <submittedName>
        <fullName evidence="1">Uncharacterized protein</fullName>
    </submittedName>
</protein>